<evidence type="ECO:0000313" key="2">
    <source>
        <dbReference type="Proteomes" id="UP000821845"/>
    </source>
</evidence>
<sequence>MKDAYEGLDSKHCSPGTSWDREHLCPIYWNNNVYSGLDMSSRQAPKGLDKAVKAVVGAVYLDYDLDVGLAWSTVEVLLGDHMQYEIAAAALRYGAN</sequence>
<name>A0ACB7T6S9_HYAAI</name>
<dbReference type="EMBL" id="CM023491">
    <property type="protein sequence ID" value="KAH6941997.1"/>
    <property type="molecule type" value="Genomic_DNA"/>
</dbReference>
<evidence type="ECO:0000313" key="1">
    <source>
        <dbReference type="EMBL" id="KAH6941997.1"/>
    </source>
</evidence>
<accession>A0ACB7T6S9</accession>
<comment type="caution">
    <text evidence="1">The sequence shown here is derived from an EMBL/GenBank/DDBJ whole genome shotgun (WGS) entry which is preliminary data.</text>
</comment>
<organism evidence="1 2">
    <name type="scientific">Hyalomma asiaticum</name>
    <name type="common">Tick</name>
    <dbReference type="NCBI Taxonomy" id="266040"/>
    <lineage>
        <taxon>Eukaryota</taxon>
        <taxon>Metazoa</taxon>
        <taxon>Ecdysozoa</taxon>
        <taxon>Arthropoda</taxon>
        <taxon>Chelicerata</taxon>
        <taxon>Arachnida</taxon>
        <taxon>Acari</taxon>
        <taxon>Parasitiformes</taxon>
        <taxon>Ixodida</taxon>
        <taxon>Ixodoidea</taxon>
        <taxon>Ixodidae</taxon>
        <taxon>Hyalomminae</taxon>
        <taxon>Hyalomma</taxon>
    </lineage>
</organism>
<protein>
    <submittedName>
        <fullName evidence="1">Uncharacterized protein</fullName>
    </submittedName>
</protein>
<gene>
    <name evidence="1" type="ORF">HPB50_027136</name>
</gene>
<proteinExistence type="predicted"/>
<dbReference type="Proteomes" id="UP000821845">
    <property type="component" value="Chromosome 11"/>
</dbReference>
<reference evidence="1" key="1">
    <citation type="submission" date="2020-05" db="EMBL/GenBank/DDBJ databases">
        <title>Large-scale comparative analyses of tick genomes elucidate their genetic diversity and vector capacities.</title>
        <authorList>
            <person name="Jia N."/>
            <person name="Wang J."/>
            <person name="Shi W."/>
            <person name="Du L."/>
            <person name="Sun Y."/>
            <person name="Zhan W."/>
            <person name="Jiang J."/>
            <person name="Wang Q."/>
            <person name="Zhang B."/>
            <person name="Ji P."/>
            <person name="Sakyi L.B."/>
            <person name="Cui X."/>
            <person name="Yuan T."/>
            <person name="Jiang B."/>
            <person name="Yang W."/>
            <person name="Lam T.T.-Y."/>
            <person name="Chang Q."/>
            <person name="Ding S."/>
            <person name="Wang X."/>
            <person name="Zhu J."/>
            <person name="Ruan X."/>
            <person name="Zhao L."/>
            <person name="Wei J."/>
            <person name="Que T."/>
            <person name="Du C."/>
            <person name="Cheng J."/>
            <person name="Dai P."/>
            <person name="Han X."/>
            <person name="Huang E."/>
            <person name="Gao Y."/>
            <person name="Liu J."/>
            <person name="Shao H."/>
            <person name="Ye R."/>
            <person name="Li L."/>
            <person name="Wei W."/>
            <person name="Wang X."/>
            <person name="Wang C."/>
            <person name="Yang T."/>
            <person name="Huo Q."/>
            <person name="Li W."/>
            <person name="Guo W."/>
            <person name="Chen H."/>
            <person name="Zhou L."/>
            <person name="Ni X."/>
            <person name="Tian J."/>
            <person name="Zhou Y."/>
            <person name="Sheng Y."/>
            <person name="Liu T."/>
            <person name="Pan Y."/>
            <person name="Xia L."/>
            <person name="Li J."/>
            <person name="Zhao F."/>
            <person name="Cao W."/>
        </authorList>
    </citation>
    <scope>NUCLEOTIDE SEQUENCE</scope>
    <source>
        <strain evidence="1">Hyas-2018</strain>
    </source>
</reference>
<keyword evidence="2" id="KW-1185">Reference proteome</keyword>